<keyword evidence="3" id="KW-1185">Reference proteome</keyword>
<dbReference type="HOGENOM" id="CLU_3143552_0_0_1"/>
<dbReference type="Proteomes" id="UP000054538">
    <property type="component" value="Unassembled WGS sequence"/>
</dbReference>
<organism evidence="2 3">
    <name type="scientific">Paxillus rubicundulus Ve08.2h10</name>
    <dbReference type="NCBI Taxonomy" id="930991"/>
    <lineage>
        <taxon>Eukaryota</taxon>
        <taxon>Fungi</taxon>
        <taxon>Dikarya</taxon>
        <taxon>Basidiomycota</taxon>
        <taxon>Agaricomycotina</taxon>
        <taxon>Agaricomycetes</taxon>
        <taxon>Agaricomycetidae</taxon>
        <taxon>Boletales</taxon>
        <taxon>Paxilineae</taxon>
        <taxon>Paxillaceae</taxon>
        <taxon>Paxillus</taxon>
    </lineage>
</organism>
<evidence type="ECO:0000256" key="1">
    <source>
        <dbReference type="SAM" id="MobiDB-lite"/>
    </source>
</evidence>
<proteinExistence type="predicted"/>
<dbReference type="InParanoid" id="A0A0D0BSD3"/>
<accession>A0A0D0BSD3</accession>
<dbReference type="AlphaFoldDB" id="A0A0D0BSD3"/>
<reference evidence="3" key="2">
    <citation type="submission" date="2015-01" db="EMBL/GenBank/DDBJ databases">
        <title>Evolutionary Origins and Diversification of the Mycorrhizal Mutualists.</title>
        <authorList>
            <consortium name="DOE Joint Genome Institute"/>
            <consortium name="Mycorrhizal Genomics Consortium"/>
            <person name="Kohler A."/>
            <person name="Kuo A."/>
            <person name="Nagy L.G."/>
            <person name="Floudas D."/>
            <person name="Copeland A."/>
            <person name="Barry K.W."/>
            <person name="Cichocki N."/>
            <person name="Veneault-Fourrey C."/>
            <person name="LaButti K."/>
            <person name="Lindquist E.A."/>
            <person name="Lipzen A."/>
            <person name="Lundell T."/>
            <person name="Morin E."/>
            <person name="Murat C."/>
            <person name="Riley R."/>
            <person name="Ohm R."/>
            <person name="Sun H."/>
            <person name="Tunlid A."/>
            <person name="Henrissat B."/>
            <person name="Grigoriev I.V."/>
            <person name="Hibbett D.S."/>
            <person name="Martin F."/>
        </authorList>
    </citation>
    <scope>NUCLEOTIDE SEQUENCE [LARGE SCALE GENOMIC DNA]</scope>
    <source>
        <strain evidence="3">Ve08.2h10</strain>
    </source>
</reference>
<name>A0A0D0BSD3_9AGAM</name>
<feature type="compositionally biased region" description="Basic and acidic residues" evidence="1">
    <location>
        <begin position="1"/>
        <end position="12"/>
    </location>
</feature>
<evidence type="ECO:0000313" key="2">
    <source>
        <dbReference type="EMBL" id="KIK74362.1"/>
    </source>
</evidence>
<feature type="region of interest" description="Disordered" evidence="1">
    <location>
        <begin position="1"/>
        <end position="49"/>
    </location>
</feature>
<sequence>MSVGRLGEKDASKQQAKRKLQEMTPDGEDGQEAWNPIAKPRLTKYTIEQ</sequence>
<evidence type="ECO:0000313" key="3">
    <source>
        <dbReference type="Proteomes" id="UP000054538"/>
    </source>
</evidence>
<protein>
    <submittedName>
        <fullName evidence="2">Uncharacterized protein</fullName>
    </submittedName>
</protein>
<dbReference type="EMBL" id="KN828935">
    <property type="protein sequence ID" value="KIK74362.1"/>
    <property type="molecule type" value="Genomic_DNA"/>
</dbReference>
<gene>
    <name evidence="2" type="ORF">PAXRUDRAFT_19957</name>
</gene>
<reference evidence="2 3" key="1">
    <citation type="submission" date="2014-04" db="EMBL/GenBank/DDBJ databases">
        <authorList>
            <consortium name="DOE Joint Genome Institute"/>
            <person name="Kuo A."/>
            <person name="Kohler A."/>
            <person name="Jargeat P."/>
            <person name="Nagy L.G."/>
            <person name="Floudas D."/>
            <person name="Copeland A."/>
            <person name="Barry K.W."/>
            <person name="Cichocki N."/>
            <person name="Veneault-Fourrey C."/>
            <person name="LaButti K."/>
            <person name="Lindquist E.A."/>
            <person name="Lipzen A."/>
            <person name="Lundell T."/>
            <person name="Morin E."/>
            <person name="Murat C."/>
            <person name="Sun H."/>
            <person name="Tunlid A."/>
            <person name="Henrissat B."/>
            <person name="Grigoriev I.V."/>
            <person name="Hibbett D.S."/>
            <person name="Martin F."/>
            <person name="Nordberg H.P."/>
            <person name="Cantor M.N."/>
            <person name="Hua S.X."/>
        </authorList>
    </citation>
    <scope>NUCLEOTIDE SEQUENCE [LARGE SCALE GENOMIC DNA]</scope>
    <source>
        <strain evidence="2 3">Ve08.2h10</strain>
    </source>
</reference>